<feature type="region of interest" description="Disordered" evidence="1">
    <location>
        <begin position="15"/>
        <end position="50"/>
    </location>
</feature>
<proteinExistence type="predicted"/>
<organism evidence="2 3">
    <name type="scientific">Eragrostis curvula</name>
    <name type="common">weeping love grass</name>
    <dbReference type="NCBI Taxonomy" id="38414"/>
    <lineage>
        <taxon>Eukaryota</taxon>
        <taxon>Viridiplantae</taxon>
        <taxon>Streptophyta</taxon>
        <taxon>Embryophyta</taxon>
        <taxon>Tracheophyta</taxon>
        <taxon>Spermatophyta</taxon>
        <taxon>Magnoliopsida</taxon>
        <taxon>Liliopsida</taxon>
        <taxon>Poales</taxon>
        <taxon>Poaceae</taxon>
        <taxon>PACMAD clade</taxon>
        <taxon>Chloridoideae</taxon>
        <taxon>Eragrostideae</taxon>
        <taxon>Eragrostidinae</taxon>
        <taxon>Eragrostis</taxon>
    </lineage>
</organism>
<feature type="region of interest" description="Disordered" evidence="1">
    <location>
        <begin position="89"/>
        <end position="158"/>
    </location>
</feature>
<evidence type="ECO:0000313" key="2">
    <source>
        <dbReference type="EMBL" id="TVU13917.1"/>
    </source>
</evidence>
<dbReference type="EMBL" id="RWGY01000031">
    <property type="protein sequence ID" value="TVU13917.1"/>
    <property type="molecule type" value="Genomic_DNA"/>
</dbReference>
<name>A0A5J9TRR9_9POAL</name>
<evidence type="ECO:0000256" key="1">
    <source>
        <dbReference type="SAM" id="MobiDB-lite"/>
    </source>
</evidence>
<dbReference type="Gramene" id="TVU13917">
    <property type="protein sequence ID" value="TVU13917"/>
    <property type="gene ID" value="EJB05_37354"/>
</dbReference>
<dbReference type="Proteomes" id="UP000324897">
    <property type="component" value="Unassembled WGS sequence"/>
</dbReference>
<evidence type="ECO:0000313" key="3">
    <source>
        <dbReference type="Proteomes" id="UP000324897"/>
    </source>
</evidence>
<reference evidence="2 3" key="1">
    <citation type="journal article" date="2019" name="Sci. Rep.">
        <title>A high-quality genome of Eragrostis curvula grass provides insights into Poaceae evolution and supports new strategies to enhance forage quality.</title>
        <authorList>
            <person name="Carballo J."/>
            <person name="Santos B.A.C.M."/>
            <person name="Zappacosta D."/>
            <person name="Garbus I."/>
            <person name="Selva J.P."/>
            <person name="Gallo C.A."/>
            <person name="Diaz A."/>
            <person name="Albertini E."/>
            <person name="Caccamo M."/>
            <person name="Echenique V."/>
        </authorList>
    </citation>
    <scope>NUCLEOTIDE SEQUENCE [LARGE SCALE GENOMIC DNA]</scope>
    <source>
        <strain evidence="3">cv. Victoria</strain>
        <tissue evidence="2">Leaf</tissue>
    </source>
</reference>
<accession>A0A5J9TRR9</accession>
<comment type="caution">
    <text evidence="2">The sequence shown here is derived from an EMBL/GenBank/DDBJ whole genome shotgun (WGS) entry which is preliminary data.</text>
</comment>
<protein>
    <submittedName>
        <fullName evidence="2">Uncharacterized protein</fullName>
    </submittedName>
</protein>
<gene>
    <name evidence="2" type="ORF">EJB05_37354</name>
</gene>
<feature type="non-terminal residue" evidence="2">
    <location>
        <position position="1"/>
    </location>
</feature>
<keyword evidence="3" id="KW-1185">Reference proteome</keyword>
<dbReference type="AlphaFoldDB" id="A0A5J9TRR9"/>
<sequence length="186" mass="19471">MQIQIQRGRYRSGLPIPAALLSPTPARTPRPASSVAVRGGRGPRLHTAGEIHGSVPRASCTVGRAAGEIHGSAIHVRARSTVARAAAELDGAGSTAGRDPCHGRAPRSASTAGEIHGAGELHGQARGGRAPLRRPPLLHRTPWGRPPLHRSSSPKMTQRDVWLPSGRSVLLVIGRLQALDEIASDA</sequence>